<keyword evidence="2 6" id="KW-0812">Transmembrane</keyword>
<feature type="transmembrane region" description="Helical" evidence="6">
    <location>
        <begin position="256"/>
        <end position="278"/>
    </location>
</feature>
<keyword evidence="11" id="KW-1185">Reference proteome</keyword>
<feature type="transmembrane region" description="Helical" evidence="6">
    <location>
        <begin position="215"/>
        <end position="236"/>
    </location>
</feature>
<keyword evidence="3 6" id="KW-1133">Transmembrane helix</keyword>
<dbReference type="Gene3D" id="3.90.1420.10">
    <property type="entry name" value="Rubisco LSMT, substrate-binding domain"/>
    <property type="match status" value="1"/>
</dbReference>
<gene>
    <name evidence="10" type="ORF">CTAYLR_006823</name>
</gene>
<dbReference type="InterPro" id="IPR036464">
    <property type="entry name" value="Rubisco_LSMT_subst-bd_sf"/>
</dbReference>
<protein>
    <recommendedName>
        <fullName evidence="12">SET domain-containing protein</fullName>
    </recommendedName>
</protein>
<feature type="transmembrane region" description="Helical" evidence="6">
    <location>
        <begin position="180"/>
        <end position="203"/>
    </location>
</feature>
<dbReference type="PANTHER" id="PTHR23252:SF24">
    <property type="entry name" value="TRANSMEMBRANE PROTEIN 145"/>
    <property type="match status" value="1"/>
</dbReference>
<organism evidence="10 11">
    <name type="scientific">Chrysophaeum taylorii</name>
    <dbReference type="NCBI Taxonomy" id="2483200"/>
    <lineage>
        <taxon>Eukaryota</taxon>
        <taxon>Sar</taxon>
        <taxon>Stramenopiles</taxon>
        <taxon>Ochrophyta</taxon>
        <taxon>Pelagophyceae</taxon>
        <taxon>Pelagomonadales</taxon>
        <taxon>Pelagomonadaceae</taxon>
        <taxon>Chrysophaeum</taxon>
    </lineage>
</organism>
<feature type="domain" description="GPR180/TMEM145 transmembrane" evidence="8">
    <location>
        <begin position="200"/>
        <end position="404"/>
    </location>
</feature>
<evidence type="ECO:0000256" key="1">
    <source>
        <dbReference type="ARBA" id="ARBA00004141"/>
    </source>
</evidence>
<dbReference type="Gene3D" id="3.90.1410.10">
    <property type="entry name" value="set domain protein methyltransferase, domain 1"/>
    <property type="match status" value="1"/>
</dbReference>
<dbReference type="InterPro" id="IPR046341">
    <property type="entry name" value="SET_dom_sf"/>
</dbReference>
<comment type="caution">
    <text evidence="10">The sequence shown here is derived from an EMBL/GenBank/DDBJ whole genome shotgun (WGS) entry which is preliminary data.</text>
</comment>
<comment type="subcellular location">
    <subcellularLocation>
        <location evidence="1">Membrane</location>
        <topology evidence="1">Multi-pass membrane protein</topology>
    </subcellularLocation>
</comment>
<dbReference type="GO" id="GO:0019236">
    <property type="term" value="P:response to pheromone"/>
    <property type="evidence" value="ECO:0007669"/>
    <property type="project" value="InterPro"/>
</dbReference>
<evidence type="ECO:0000256" key="5">
    <source>
        <dbReference type="ARBA" id="ARBA00023180"/>
    </source>
</evidence>
<dbReference type="GO" id="GO:0007186">
    <property type="term" value="P:G protein-coupled receptor signaling pathway"/>
    <property type="evidence" value="ECO:0007669"/>
    <property type="project" value="InterPro"/>
</dbReference>
<evidence type="ECO:0000259" key="8">
    <source>
        <dbReference type="Pfam" id="PF10192"/>
    </source>
</evidence>
<dbReference type="Pfam" id="PF21892">
    <property type="entry name" value="TMEM145_N"/>
    <property type="match status" value="1"/>
</dbReference>
<dbReference type="GO" id="GO:0016020">
    <property type="term" value="C:membrane"/>
    <property type="evidence" value="ECO:0007669"/>
    <property type="project" value="UniProtKB-SubCell"/>
</dbReference>
<evidence type="ECO:0000259" key="9">
    <source>
        <dbReference type="Pfam" id="PF21892"/>
    </source>
</evidence>
<feature type="domain" description="GPR180-like N-terminal" evidence="9">
    <location>
        <begin position="19"/>
        <end position="145"/>
    </location>
</feature>
<keyword evidence="5" id="KW-0325">Glycoprotein</keyword>
<keyword evidence="4 6" id="KW-0472">Membrane</keyword>
<feature type="domain" description="Rubisco LSMT substrate-binding" evidence="7">
    <location>
        <begin position="681"/>
        <end position="726"/>
    </location>
</feature>
<feature type="transmembrane region" description="Helical" evidence="6">
    <location>
        <begin position="361"/>
        <end position="382"/>
    </location>
</feature>
<dbReference type="InterPro" id="IPR053880">
    <property type="entry name" value="GPR180-like_N"/>
</dbReference>
<evidence type="ECO:0000256" key="3">
    <source>
        <dbReference type="ARBA" id="ARBA00022989"/>
    </source>
</evidence>
<dbReference type="AlphaFoldDB" id="A0AAD7UBH5"/>
<name>A0AAD7UBH5_9STRA</name>
<dbReference type="InterPro" id="IPR019336">
    <property type="entry name" value="GPR180/TMEM145_TM"/>
</dbReference>
<dbReference type="PANTHER" id="PTHR23252">
    <property type="entry name" value="INTIMAL THICKNESS RECEPTOR-RELATED"/>
    <property type="match status" value="1"/>
</dbReference>
<dbReference type="InterPro" id="IPR047831">
    <property type="entry name" value="GPR180/TMEM145"/>
</dbReference>
<evidence type="ECO:0000256" key="2">
    <source>
        <dbReference type="ARBA" id="ARBA00022692"/>
    </source>
</evidence>
<feature type="transmembrane region" description="Helical" evidence="6">
    <location>
        <begin position="323"/>
        <end position="341"/>
    </location>
</feature>
<feature type="transmembrane region" description="Helical" evidence="6">
    <location>
        <begin position="388"/>
        <end position="411"/>
    </location>
</feature>
<evidence type="ECO:0000259" key="7">
    <source>
        <dbReference type="Pfam" id="PF09273"/>
    </source>
</evidence>
<reference evidence="10" key="1">
    <citation type="submission" date="2023-01" db="EMBL/GenBank/DDBJ databases">
        <title>Metagenome sequencing of chrysophaentin producing Chrysophaeum taylorii.</title>
        <authorList>
            <person name="Davison J."/>
            <person name="Bewley C."/>
        </authorList>
    </citation>
    <scope>NUCLEOTIDE SEQUENCE</scope>
    <source>
        <strain evidence="10">NIES-1699</strain>
    </source>
</reference>
<feature type="transmembrane region" description="Helical" evidence="6">
    <location>
        <begin position="290"/>
        <end position="311"/>
    </location>
</feature>
<evidence type="ECO:0000256" key="6">
    <source>
        <dbReference type="SAM" id="Phobius"/>
    </source>
</evidence>
<proteinExistence type="predicted"/>
<dbReference type="Pfam" id="PF09273">
    <property type="entry name" value="Rubis-subs-bind"/>
    <property type="match status" value="1"/>
</dbReference>
<dbReference type="Pfam" id="PF10192">
    <property type="entry name" value="GPR180-TMEM145_TM"/>
    <property type="match status" value="1"/>
</dbReference>
<sequence length="733" mass="80841">MLLPLVVVVGFAGGLRVKDGSLDTLEPWVFVERFCFVPTPKNLDAHETSRKYGLLDFRVTFPVGASPEMLLYYDGFDKWVDLYTSDGTCSKKRREATRSLDLGTKGGFVRRVSTSDGETTASGKVKIDVSTNVWVFIAFSNCDAECSGFCQGPLVLDYDLHLTNGNDPQTREFSADETGALPTTLTFLGAYGVLGALCTLLRARLRRRRKFHHTVAMLCWSVWVQLAGCVFAAVHYATFAADGEGAPACRNTATFLWHAADLLLVLLVVLLAKGWTIVRRKLSINGRVRVAAYVTALTWTTLSLELWRFYVFDPAKTASHYESPPGVVLVSLRAAAVLWFWHAARTTARNYRSKIRFYRKFNAIFTLWLIAKPLLVLVGLAVDDNRRQIFILASDLALAFAAHASLAFLYLPNLRCNTAFPFHANSSADLGITNAFFLGAAAAEGDYNSPDVNRDEDAGIDIDTGRPIDNNLAPHAPEDIGPDEVAIRVPRELAMVEPEKARDHWAGRLAARVVASDKPLGLPAPPPTPARGDWPDDVLEALQDPRFEAEIDTVFFWRHEQLARHGEGLDPQCFLDALDLVCSRTIRLGSDLALVPLLDLANHDEGGGYYATDDGDICLVAGPRGVRRGEEITLDYGPRSNALWLLHYAFIPEPNKADATILPDTRRTVSWGQIPVDDASLQQECVACLAAAPTSLAADNDLLQRRDLDPRLRLAVQYRRARKMLLSAAAGLD</sequence>
<dbReference type="EMBL" id="JAQMWT010000404">
    <property type="protein sequence ID" value="KAJ8601796.1"/>
    <property type="molecule type" value="Genomic_DNA"/>
</dbReference>
<dbReference type="Proteomes" id="UP001230188">
    <property type="component" value="Unassembled WGS sequence"/>
</dbReference>
<evidence type="ECO:0000313" key="10">
    <source>
        <dbReference type="EMBL" id="KAJ8601796.1"/>
    </source>
</evidence>
<dbReference type="InterPro" id="IPR015353">
    <property type="entry name" value="Rubisco_LSMT_subst-bd"/>
</dbReference>
<accession>A0AAD7UBH5</accession>
<dbReference type="SUPFAM" id="SSF81822">
    <property type="entry name" value="RuBisCo LSMT C-terminal, substrate-binding domain"/>
    <property type="match status" value="1"/>
</dbReference>
<evidence type="ECO:0000256" key="4">
    <source>
        <dbReference type="ARBA" id="ARBA00023136"/>
    </source>
</evidence>
<dbReference type="SUPFAM" id="SSF82199">
    <property type="entry name" value="SET domain"/>
    <property type="match status" value="1"/>
</dbReference>
<evidence type="ECO:0000313" key="11">
    <source>
        <dbReference type="Proteomes" id="UP001230188"/>
    </source>
</evidence>
<dbReference type="CDD" id="cd10527">
    <property type="entry name" value="SET_LSMT"/>
    <property type="match status" value="1"/>
</dbReference>
<evidence type="ECO:0008006" key="12">
    <source>
        <dbReference type="Google" id="ProtNLM"/>
    </source>
</evidence>